<dbReference type="AlphaFoldDB" id="A0A085W5W1"/>
<evidence type="ECO:0000313" key="1">
    <source>
        <dbReference type="EMBL" id="KFE63074.1"/>
    </source>
</evidence>
<dbReference type="STRING" id="394096.DB31_3133"/>
<organism evidence="1 2">
    <name type="scientific">Hyalangium minutum</name>
    <dbReference type="NCBI Taxonomy" id="394096"/>
    <lineage>
        <taxon>Bacteria</taxon>
        <taxon>Pseudomonadati</taxon>
        <taxon>Myxococcota</taxon>
        <taxon>Myxococcia</taxon>
        <taxon>Myxococcales</taxon>
        <taxon>Cystobacterineae</taxon>
        <taxon>Archangiaceae</taxon>
        <taxon>Hyalangium</taxon>
    </lineage>
</organism>
<sequence length="235" mass="24249">MVIVLVLAALAGLSGVYGLGRARMNTAVFDLAALISRGQLRAMSRGAPHYLFIHQTADGRLRVQLIERPDSPALSPAQWASLDLTQGPGKALAFTRTLPDGTQVQSHALVADHLVLGGSTGPDTGGLAFLDLDSQRIQRPLPAPFSALALSTAATATDVDRPTADLLAGCNFCINPSGSEPYGALRFNPDGTLEVVTGSARSGAVIAFAPNTQAEADIVPKLLAVSAPAGATVIF</sequence>
<dbReference type="EMBL" id="JMCB01000019">
    <property type="protein sequence ID" value="KFE63074.1"/>
    <property type="molecule type" value="Genomic_DNA"/>
</dbReference>
<name>A0A085W5W1_9BACT</name>
<reference evidence="1 2" key="1">
    <citation type="submission" date="2014-04" db="EMBL/GenBank/DDBJ databases">
        <title>Genome assembly of Hyalangium minutum DSM 14724.</title>
        <authorList>
            <person name="Sharma G."/>
            <person name="Subramanian S."/>
        </authorList>
    </citation>
    <scope>NUCLEOTIDE SEQUENCE [LARGE SCALE GENOMIC DNA]</scope>
    <source>
        <strain evidence="1 2">DSM 14724</strain>
    </source>
</reference>
<accession>A0A085W5W1</accession>
<proteinExistence type="predicted"/>
<gene>
    <name evidence="1" type="ORF">DB31_3133</name>
</gene>
<evidence type="ECO:0000313" key="2">
    <source>
        <dbReference type="Proteomes" id="UP000028725"/>
    </source>
</evidence>
<protein>
    <submittedName>
        <fullName evidence="1">Uncharacterized protein</fullName>
    </submittedName>
</protein>
<dbReference type="Proteomes" id="UP000028725">
    <property type="component" value="Unassembled WGS sequence"/>
</dbReference>
<keyword evidence="2" id="KW-1185">Reference proteome</keyword>
<comment type="caution">
    <text evidence="1">The sequence shown here is derived from an EMBL/GenBank/DDBJ whole genome shotgun (WGS) entry which is preliminary data.</text>
</comment>